<feature type="domain" description="Tyr recombinase" evidence="5">
    <location>
        <begin position="105"/>
        <end position="282"/>
    </location>
</feature>
<dbReference type="Proteomes" id="UP000177921">
    <property type="component" value="Unassembled WGS sequence"/>
</dbReference>
<protein>
    <recommendedName>
        <fullName evidence="9">Tyrosine recombinase XerC</fullName>
    </recommendedName>
</protein>
<dbReference type="Gene3D" id="1.10.443.10">
    <property type="entry name" value="Intergrase catalytic core"/>
    <property type="match status" value="1"/>
</dbReference>
<name>A0A1F5FX25_9BACT</name>
<evidence type="ECO:0000313" key="8">
    <source>
        <dbReference type="Proteomes" id="UP000177921"/>
    </source>
</evidence>
<dbReference type="InterPro" id="IPR004107">
    <property type="entry name" value="Integrase_SAM-like_N"/>
</dbReference>
<organism evidence="7 8">
    <name type="scientific">Candidatus Collierbacteria bacterium RIFOXYD1_FULL_46_26</name>
    <dbReference type="NCBI Taxonomy" id="1817732"/>
    <lineage>
        <taxon>Bacteria</taxon>
        <taxon>Candidatus Collieribacteriota</taxon>
    </lineage>
</organism>
<dbReference type="EMBL" id="MFAR01000043">
    <property type="protein sequence ID" value="OGD84163.1"/>
    <property type="molecule type" value="Genomic_DNA"/>
</dbReference>
<dbReference type="GO" id="GO:0006310">
    <property type="term" value="P:DNA recombination"/>
    <property type="evidence" value="ECO:0007669"/>
    <property type="project" value="UniProtKB-KW"/>
</dbReference>
<dbReference type="PANTHER" id="PTHR30349:SF81">
    <property type="entry name" value="TYROSINE RECOMBINASE XERC"/>
    <property type="match status" value="1"/>
</dbReference>
<evidence type="ECO:0000256" key="2">
    <source>
        <dbReference type="ARBA" id="ARBA00023125"/>
    </source>
</evidence>
<dbReference type="Gene3D" id="1.10.150.130">
    <property type="match status" value="1"/>
</dbReference>
<dbReference type="CDD" id="cd00397">
    <property type="entry name" value="DNA_BRE_C"/>
    <property type="match status" value="1"/>
</dbReference>
<dbReference type="AlphaFoldDB" id="A0A1F5FX25"/>
<sequence>MQPQKDQFIKFLEKNGRASATILAYNKDIDQLIEFLAKLNVTSLENITTDHLEQFKQSLKDQKYTLKSISRKLNSIKSFFKYLLGVGVLTVSPATSVSHPKYEITPPRILSPLEYRALRDAVRADVRMYGIVELLLQTGLRIGELAGIQLQDISLEKSNLKIRAFESHDARKVPLNNTAKLAIEKYVRERPKTKNTTLFITKTGNPFLIRNIRTAVNRYFRIAGIEGAKVNDLRHTFVVEQLKAGVPIVELSHMVGHKRLSTTEKYLVFLNGTKTEPKKIKVAEL</sequence>
<proteinExistence type="predicted"/>
<dbReference type="InterPro" id="IPR011010">
    <property type="entry name" value="DNA_brk_join_enz"/>
</dbReference>
<gene>
    <name evidence="7" type="ORF">A2618_00730</name>
</gene>
<dbReference type="SUPFAM" id="SSF56349">
    <property type="entry name" value="DNA breaking-rejoining enzymes"/>
    <property type="match status" value="1"/>
</dbReference>
<keyword evidence="3" id="KW-0233">DNA recombination</keyword>
<keyword evidence="1" id="KW-0229">DNA integration</keyword>
<dbReference type="Pfam" id="PF00589">
    <property type="entry name" value="Phage_integrase"/>
    <property type="match status" value="1"/>
</dbReference>
<dbReference type="PANTHER" id="PTHR30349">
    <property type="entry name" value="PHAGE INTEGRASE-RELATED"/>
    <property type="match status" value="1"/>
</dbReference>
<dbReference type="GO" id="GO:0003677">
    <property type="term" value="F:DNA binding"/>
    <property type="evidence" value="ECO:0007669"/>
    <property type="project" value="UniProtKB-UniRule"/>
</dbReference>
<evidence type="ECO:0000256" key="3">
    <source>
        <dbReference type="ARBA" id="ARBA00023172"/>
    </source>
</evidence>
<evidence type="ECO:0000313" key="7">
    <source>
        <dbReference type="EMBL" id="OGD84163.1"/>
    </source>
</evidence>
<dbReference type="InterPro" id="IPR050090">
    <property type="entry name" value="Tyrosine_recombinase_XerCD"/>
</dbReference>
<keyword evidence="2 4" id="KW-0238">DNA-binding</keyword>
<dbReference type="Pfam" id="PF02899">
    <property type="entry name" value="Phage_int_SAM_1"/>
    <property type="match status" value="1"/>
</dbReference>
<dbReference type="InterPro" id="IPR010998">
    <property type="entry name" value="Integrase_recombinase_N"/>
</dbReference>
<accession>A0A1F5FX25</accession>
<dbReference type="PROSITE" id="PS51898">
    <property type="entry name" value="TYR_RECOMBINASE"/>
    <property type="match status" value="1"/>
</dbReference>
<reference evidence="7 8" key="1">
    <citation type="journal article" date="2016" name="Nat. Commun.">
        <title>Thousands of microbial genomes shed light on interconnected biogeochemical processes in an aquifer system.</title>
        <authorList>
            <person name="Anantharaman K."/>
            <person name="Brown C.T."/>
            <person name="Hug L.A."/>
            <person name="Sharon I."/>
            <person name="Castelle C.J."/>
            <person name="Probst A.J."/>
            <person name="Thomas B.C."/>
            <person name="Singh A."/>
            <person name="Wilkins M.J."/>
            <person name="Karaoz U."/>
            <person name="Brodie E.L."/>
            <person name="Williams K.H."/>
            <person name="Hubbard S.S."/>
            <person name="Banfield J.F."/>
        </authorList>
    </citation>
    <scope>NUCLEOTIDE SEQUENCE [LARGE SCALE GENOMIC DNA]</scope>
</reference>
<dbReference type="PROSITE" id="PS51900">
    <property type="entry name" value="CB"/>
    <property type="match status" value="1"/>
</dbReference>
<feature type="domain" description="Core-binding (CB)" evidence="6">
    <location>
        <begin position="1"/>
        <end position="84"/>
    </location>
</feature>
<evidence type="ECO:0000256" key="4">
    <source>
        <dbReference type="PROSITE-ProRule" id="PRU01248"/>
    </source>
</evidence>
<evidence type="ECO:0008006" key="9">
    <source>
        <dbReference type="Google" id="ProtNLM"/>
    </source>
</evidence>
<dbReference type="GO" id="GO:0015074">
    <property type="term" value="P:DNA integration"/>
    <property type="evidence" value="ECO:0007669"/>
    <property type="project" value="UniProtKB-KW"/>
</dbReference>
<evidence type="ECO:0000256" key="1">
    <source>
        <dbReference type="ARBA" id="ARBA00022908"/>
    </source>
</evidence>
<dbReference type="InterPro" id="IPR002104">
    <property type="entry name" value="Integrase_catalytic"/>
</dbReference>
<dbReference type="InterPro" id="IPR044068">
    <property type="entry name" value="CB"/>
</dbReference>
<comment type="caution">
    <text evidence="7">The sequence shown here is derived from an EMBL/GenBank/DDBJ whole genome shotgun (WGS) entry which is preliminary data.</text>
</comment>
<evidence type="ECO:0000259" key="6">
    <source>
        <dbReference type="PROSITE" id="PS51900"/>
    </source>
</evidence>
<dbReference type="InterPro" id="IPR013762">
    <property type="entry name" value="Integrase-like_cat_sf"/>
</dbReference>
<evidence type="ECO:0000259" key="5">
    <source>
        <dbReference type="PROSITE" id="PS51898"/>
    </source>
</evidence>